<feature type="transmembrane region" description="Helical" evidence="1">
    <location>
        <begin position="12"/>
        <end position="35"/>
    </location>
</feature>
<reference evidence="2 3" key="1">
    <citation type="journal article" date="2014" name="Int. J. Syst. Evol. Microbiol.">
        <title>Nocardia vulneris sp. nov., isolated from wounds of human patients in North America.</title>
        <authorList>
            <person name="Lasker B.A."/>
            <person name="Bell M."/>
            <person name="Klenk H.P."/>
            <person name="Sproer C."/>
            <person name="Schumann C."/>
            <person name="Schumann P."/>
            <person name="Brown J.M."/>
        </authorList>
    </citation>
    <scope>NUCLEOTIDE SEQUENCE [LARGE SCALE GENOMIC DNA]</scope>
    <source>
        <strain evidence="2 3">W9851</strain>
    </source>
</reference>
<proteinExistence type="predicted"/>
<dbReference type="InterPro" id="IPR049790">
    <property type="entry name" value="Rv3655c/TadE"/>
</dbReference>
<keyword evidence="1" id="KW-1133">Transmembrane helix</keyword>
<accession>A0ABR4Z7F0</accession>
<name>A0ABR4Z7F0_9NOCA</name>
<dbReference type="Proteomes" id="UP000031364">
    <property type="component" value="Unassembled WGS sequence"/>
</dbReference>
<protein>
    <recommendedName>
        <fullName evidence="4">Pilus assembly protein TadE</fullName>
    </recommendedName>
</protein>
<dbReference type="RefSeq" id="WP_043678233.1">
    <property type="nucleotide sequence ID" value="NZ_BDCI01000008.1"/>
</dbReference>
<organism evidence="2 3">
    <name type="scientific">Nocardia vulneris</name>
    <dbReference type="NCBI Taxonomy" id="1141657"/>
    <lineage>
        <taxon>Bacteria</taxon>
        <taxon>Bacillati</taxon>
        <taxon>Actinomycetota</taxon>
        <taxon>Actinomycetes</taxon>
        <taxon>Mycobacteriales</taxon>
        <taxon>Nocardiaceae</taxon>
        <taxon>Nocardia</taxon>
    </lineage>
</organism>
<keyword evidence="1" id="KW-0472">Membrane</keyword>
<evidence type="ECO:0000313" key="3">
    <source>
        <dbReference type="Proteomes" id="UP000031364"/>
    </source>
</evidence>
<sequence length="113" mass="11474">MDLGDDRGSVTVEAAIALATVIVAVVLCLGALLAASAQVHCVDAAREAARLAARGDEANALTAAHRVAPPSADISLRTEGTYVIARVTARAPLLPLLTLHADAVATREPGSAR</sequence>
<evidence type="ECO:0000256" key="1">
    <source>
        <dbReference type="SAM" id="Phobius"/>
    </source>
</evidence>
<evidence type="ECO:0008006" key="4">
    <source>
        <dbReference type="Google" id="ProtNLM"/>
    </source>
</evidence>
<comment type="caution">
    <text evidence="2">The sequence shown here is derived from an EMBL/GenBank/DDBJ whole genome shotgun (WGS) entry which is preliminary data.</text>
</comment>
<evidence type="ECO:0000313" key="2">
    <source>
        <dbReference type="EMBL" id="KIA61197.1"/>
    </source>
</evidence>
<dbReference type="NCBIfam" id="NF041390">
    <property type="entry name" value="TadE_Rv3655c"/>
    <property type="match status" value="1"/>
</dbReference>
<gene>
    <name evidence="2" type="ORF">FG87_32555</name>
</gene>
<keyword evidence="3" id="KW-1185">Reference proteome</keyword>
<keyword evidence="1" id="KW-0812">Transmembrane</keyword>
<dbReference type="EMBL" id="JNFP01000050">
    <property type="protein sequence ID" value="KIA61197.1"/>
    <property type="molecule type" value="Genomic_DNA"/>
</dbReference>